<comment type="caution">
    <text evidence="8">The sequence shown here is derived from an EMBL/GenBank/DDBJ whole genome shotgun (WGS) entry which is preliminary data.</text>
</comment>
<feature type="transmembrane region" description="Helical" evidence="7">
    <location>
        <begin position="136"/>
        <end position="160"/>
    </location>
</feature>
<name>A0A6A4LNN9_9ERIC</name>
<feature type="transmembrane region" description="Helical" evidence="7">
    <location>
        <begin position="166"/>
        <end position="186"/>
    </location>
</feature>
<evidence type="ECO:0000313" key="8">
    <source>
        <dbReference type="EMBL" id="KAE9458892.1"/>
    </source>
</evidence>
<accession>A0A6A4LNN9</accession>
<gene>
    <name evidence="8" type="ORF">C3L33_09219</name>
</gene>
<evidence type="ECO:0000256" key="1">
    <source>
        <dbReference type="ARBA" id="ARBA00004370"/>
    </source>
</evidence>
<evidence type="ECO:0000256" key="2">
    <source>
        <dbReference type="ARBA" id="ARBA00006213"/>
    </source>
</evidence>
<evidence type="ECO:0000256" key="7">
    <source>
        <dbReference type="SAM" id="Phobius"/>
    </source>
</evidence>
<keyword evidence="4 7" id="KW-0812">Transmembrane</keyword>
<proteinExistence type="inferred from homology"/>
<evidence type="ECO:0000256" key="4">
    <source>
        <dbReference type="ARBA" id="ARBA00022692"/>
    </source>
</evidence>
<feature type="non-terminal residue" evidence="8">
    <location>
        <position position="1"/>
    </location>
</feature>
<dbReference type="PANTHER" id="PTHR31376:SF1">
    <property type="entry name" value="PURINE PERMEASE 2"/>
    <property type="match status" value="1"/>
</dbReference>
<feature type="transmembrane region" description="Helical" evidence="7">
    <location>
        <begin position="21"/>
        <end position="42"/>
    </location>
</feature>
<evidence type="ECO:0000256" key="3">
    <source>
        <dbReference type="ARBA" id="ARBA00022448"/>
    </source>
</evidence>
<dbReference type="GO" id="GO:0015211">
    <property type="term" value="F:purine nucleoside transmembrane transporter activity"/>
    <property type="evidence" value="ECO:0007669"/>
    <property type="project" value="InterPro"/>
</dbReference>
<keyword evidence="5 7" id="KW-1133">Transmembrane helix</keyword>
<keyword evidence="9" id="KW-1185">Reference proteome</keyword>
<dbReference type="InterPro" id="IPR030182">
    <property type="entry name" value="PUP_plant"/>
</dbReference>
<dbReference type="Pfam" id="PF16913">
    <property type="entry name" value="PUNUT"/>
    <property type="match status" value="2"/>
</dbReference>
<sequence length="236" mass="26008">MTYLGRRRKEASSTKIFFMREPVFLAAAFIGVLTGLSDYFYAYAEVPLYSINAVALLAVGAGVLALHASSDRPKGEPNKEYYMGVFMTVTAAVLYGFILPLVELTYRNYLYPGVGDSVGYVRFPKRLEILNWAKTTYYVVLVCFGIICQCFFLGAIGVVFSASSLFSAIITAVLLPVIEILAVIFYSEKFQADKGVSLVLSCGDLLPTSMVRSIKHSDEKSTETQILEMCTPPNDS</sequence>
<dbReference type="GO" id="GO:0016020">
    <property type="term" value="C:membrane"/>
    <property type="evidence" value="ECO:0007669"/>
    <property type="project" value="UniProtKB-SubCell"/>
</dbReference>
<comment type="similarity">
    <text evidence="2">Belongs to the purine permeases (TC 2.A.7.14) family.</text>
</comment>
<dbReference type="Proteomes" id="UP000428333">
    <property type="component" value="Linkage Group LG05"/>
</dbReference>
<dbReference type="PANTHER" id="PTHR31376">
    <property type="entry name" value="OS09G0467300 PROTEIN-RELATED"/>
    <property type="match status" value="1"/>
</dbReference>
<feature type="transmembrane region" description="Helical" evidence="7">
    <location>
        <begin position="48"/>
        <end position="69"/>
    </location>
</feature>
<protein>
    <submittedName>
        <fullName evidence="8">Uncharacterized protein</fullName>
    </submittedName>
</protein>
<comment type="subcellular location">
    <subcellularLocation>
        <location evidence="1">Membrane</location>
    </subcellularLocation>
</comment>
<evidence type="ECO:0000256" key="5">
    <source>
        <dbReference type="ARBA" id="ARBA00022989"/>
    </source>
</evidence>
<reference evidence="8 9" key="1">
    <citation type="journal article" date="2019" name="Genome Biol. Evol.">
        <title>The Rhododendron genome and chromosomal organization provide insight into shared whole-genome duplications across the heath family (Ericaceae).</title>
        <authorList>
            <person name="Soza V.L."/>
            <person name="Lindsley D."/>
            <person name="Waalkes A."/>
            <person name="Ramage E."/>
            <person name="Patwardhan R.P."/>
            <person name="Burton J.N."/>
            <person name="Adey A."/>
            <person name="Kumar A."/>
            <person name="Qiu R."/>
            <person name="Shendure J."/>
            <person name="Hall B."/>
        </authorList>
    </citation>
    <scope>NUCLEOTIDE SEQUENCE [LARGE SCALE GENOMIC DNA]</scope>
    <source>
        <strain evidence="8">RSF 1966-606</strain>
    </source>
</reference>
<organism evidence="8 9">
    <name type="scientific">Rhododendron williamsianum</name>
    <dbReference type="NCBI Taxonomy" id="262921"/>
    <lineage>
        <taxon>Eukaryota</taxon>
        <taxon>Viridiplantae</taxon>
        <taxon>Streptophyta</taxon>
        <taxon>Embryophyta</taxon>
        <taxon>Tracheophyta</taxon>
        <taxon>Spermatophyta</taxon>
        <taxon>Magnoliopsida</taxon>
        <taxon>eudicotyledons</taxon>
        <taxon>Gunneridae</taxon>
        <taxon>Pentapetalae</taxon>
        <taxon>asterids</taxon>
        <taxon>Ericales</taxon>
        <taxon>Ericaceae</taxon>
        <taxon>Ericoideae</taxon>
        <taxon>Rhodoreae</taxon>
        <taxon>Rhododendron</taxon>
    </lineage>
</organism>
<evidence type="ECO:0000313" key="9">
    <source>
        <dbReference type="Proteomes" id="UP000428333"/>
    </source>
</evidence>
<dbReference type="EMBL" id="QEFC01001231">
    <property type="protein sequence ID" value="KAE9458892.1"/>
    <property type="molecule type" value="Genomic_DNA"/>
</dbReference>
<keyword evidence="3" id="KW-0813">Transport</keyword>
<dbReference type="OrthoDB" id="1865379at2759"/>
<dbReference type="AlphaFoldDB" id="A0A6A4LNN9"/>
<feature type="transmembrane region" description="Helical" evidence="7">
    <location>
        <begin position="81"/>
        <end position="102"/>
    </location>
</feature>
<dbReference type="GO" id="GO:0005345">
    <property type="term" value="F:purine nucleobase transmembrane transporter activity"/>
    <property type="evidence" value="ECO:0007669"/>
    <property type="project" value="UniProtKB-ARBA"/>
</dbReference>
<evidence type="ECO:0000256" key="6">
    <source>
        <dbReference type="ARBA" id="ARBA00023136"/>
    </source>
</evidence>
<keyword evidence="6 7" id="KW-0472">Membrane</keyword>